<evidence type="ECO:0000313" key="4">
    <source>
        <dbReference type="Proteomes" id="UP000620366"/>
    </source>
</evidence>
<dbReference type="Pfam" id="PF00436">
    <property type="entry name" value="SSB"/>
    <property type="match status" value="1"/>
</dbReference>
<dbReference type="PROSITE" id="PS50935">
    <property type="entry name" value="SSB"/>
    <property type="match status" value="2"/>
</dbReference>
<sequence>MTNFQSANRCRLTGRVAEPPAPCRGGFLCALSVERRSGAVDRVPVLLEHAARKGDVLTVEGRFGSQNRREDGRSRLILQVYPDRVQPAAQPFVYENRVSLRGWLCRAPALRETPAGRQIADLLLAVSRPGGRSDYLPVICWESMARRANLLRVGDEVELTGRIQSREYTRKADGQQHTALEVSASLIRAIQKPENSIHTF</sequence>
<keyword evidence="1 2" id="KW-0238">DNA-binding</keyword>
<dbReference type="EMBL" id="JACRSP010000003">
    <property type="protein sequence ID" value="MBC8536836.1"/>
    <property type="molecule type" value="Genomic_DNA"/>
</dbReference>
<dbReference type="InterPro" id="IPR000424">
    <property type="entry name" value="Primosome_PriB/ssb"/>
</dbReference>
<dbReference type="Proteomes" id="UP000620366">
    <property type="component" value="Unassembled WGS sequence"/>
</dbReference>
<evidence type="ECO:0000256" key="2">
    <source>
        <dbReference type="PROSITE-ProRule" id="PRU00252"/>
    </source>
</evidence>
<gene>
    <name evidence="3" type="ORF">H8695_09070</name>
</gene>
<dbReference type="Gene3D" id="2.40.50.140">
    <property type="entry name" value="Nucleic acid-binding proteins"/>
    <property type="match status" value="1"/>
</dbReference>
<dbReference type="RefSeq" id="WP_249300774.1">
    <property type="nucleotide sequence ID" value="NZ_JACRSP010000003.1"/>
</dbReference>
<dbReference type="InterPro" id="IPR012340">
    <property type="entry name" value="NA-bd_OB-fold"/>
</dbReference>
<comment type="caution">
    <text evidence="3">The sequence shown here is derived from an EMBL/GenBank/DDBJ whole genome shotgun (WGS) entry which is preliminary data.</text>
</comment>
<keyword evidence="4" id="KW-1185">Reference proteome</keyword>
<name>A0A926DEP8_9FIRM</name>
<dbReference type="AlphaFoldDB" id="A0A926DEP8"/>
<protein>
    <submittedName>
        <fullName evidence="3">Single-stranded DNA-binding protein</fullName>
    </submittedName>
</protein>
<dbReference type="GO" id="GO:0003697">
    <property type="term" value="F:single-stranded DNA binding"/>
    <property type="evidence" value="ECO:0007669"/>
    <property type="project" value="InterPro"/>
</dbReference>
<proteinExistence type="predicted"/>
<accession>A0A926DEP8</accession>
<evidence type="ECO:0000313" key="3">
    <source>
        <dbReference type="EMBL" id="MBC8536836.1"/>
    </source>
</evidence>
<evidence type="ECO:0000256" key="1">
    <source>
        <dbReference type="ARBA" id="ARBA00023125"/>
    </source>
</evidence>
<reference evidence="3" key="1">
    <citation type="submission" date="2020-08" db="EMBL/GenBank/DDBJ databases">
        <title>Genome public.</title>
        <authorList>
            <person name="Liu C."/>
            <person name="Sun Q."/>
        </authorList>
    </citation>
    <scope>NUCLEOTIDE SEQUENCE</scope>
    <source>
        <strain evidence="3">BX7</strain>
    </source>
</reference>
<organism evidence="3 4">
    <name type="scientific">Feifania hominis</name>
    <dbReference type="NCBI Taxonomy" id="2763660"/>
    <lineage>
        <taxon>Bacteria</taxon>
        <taxon>Bacillati</taxon>
        <taxon>Bacillota</taxon>
        <taxon>Clostridia</taxon>
        <taxon>Eubacteriales</taxon>
        <taxon>Feifaniaceae</taxon>
        <taxon>Feifania</taxon>
    </lineage>
</organism>
<dbReference type="SUPFAM" id="SSF50249">
    <property type="entry name" value="Nucleic acid-binding proteins"/>
    <property type="match status" value="1"/>
</dbReference>